<feature type="domain" description="TRPM-like" evidence="1">
    <location>
        <begin position="7"/>
        <end position="58"/>
    </location>
</feature>
<dbReference type="Pfam" id="PF25508">
    <property type="entry name" value="TRPM2"/>
    <property type="match status" value="1"/>
</dbReference>
<protein>
    <recommendedName>
        <fullName evidence="1">TRPM-like domain-containing protein</fullName>
    </recommendedName>
</protein>
<evidence type="ECO:0000313" key="3">
    <source>
        <dbReference type="EMBL" id="CAF4197205.1"/>
    </source>
</evidence>
<sequence length="87" mass="10353">MFFFCNREFAIHASKIIDLCFDEDEQFATELLTTKSRLYFNYNPLQLAEENHCRSFLATKTVQKHLDLQWYGEIDDYGNDKTFISLV</sequence>
<proteinExistence type="predicted"/>
<feature type="non-terminal residue" evidence="2">
    <location>
        <position position="87"/>
    </location>
</feature>
<accession>A0A8S2F8Q3</accession>
<name>A0A8S2F8Q3_9BILA</name>
<reference evidence="2" key="1">
    <citation type="submission" date="2021-02" db="EMBL/GenBank/DDBJ databases">
        <authorList>
            <person name="Nowell W R."/>
        </authorList>
    </citation>
    <scope>NUCLEOTIDE SEQUENCE</scope>
</reference>
<evidence type="ECO:0000313" key="4">
    <source>
        <dbReference type="Proteomes" id="UP000677228"/>
    </source>
</evidence>
<evidence type="ECO:0000313" key="2">
    <source>
        <dbReference type="EMBL" id="CAF1389485.1"/>
    </source>
</evidence>
<dbReference type="InterPro" id="IPR057366">
    <property type="entry name" value="TRPM-like"/>
</dbReference>
<gene>
    <name evidence="2" type="ORF">OVA965_LOCUS32503</name>
    <name evidence="3" type="ORF">TMI583_LOCUS33361</name>
</gene>
<dbReference type="Proteomes" id="UP000677228">
    <property type="component" value="Unassembled WGS sequence"/>
</dbReference>
<comment type="caution">
    <text evidence="2">The sequence shown here is derived from an EMBL/GenBank/DDBJ whole genome shotgun (WGS) entry which is preliminary data.</text>
</comment>
<dbReference type="Proteomes" id="UP000682733">
    <property type="component" value="Unassembled WGS sequence"/>
</dbReference>
<organism evidence="2 4">
    <name type="scientific">Didymodactylos carnosus</name>
    <dbReference type="NCBI Taxonomy" id="1234261"/>
    <lineage>
        <taxon>Eukaryota</taxon>
        <taxon>Metazoa</taxon>
        <taxon>Spiralia</taxon>
        <taxon>Gnathifera</taxon>
        <taxon>Rotifera</taxon>
        <taxon>Eurotatoria</taxon>
        <taxon>Bdelloidea</taxon>
        <taxon>Philodinida</taxon>
        <taxon>Philodinidae</taxon>
        <taxon>Didymodactylos</taxon>
    </lineage>
</organism>
<dbReference type="EMBL" id="CAJOBA010047097">
    <property type="protein sequence ID" value="CAF4197205.1"/>
    <property type="molecule type" value="Genomic_DNA"/>
</dbReference>
<dbReference type="AlphaFoldDB" id="A0A8S2F8Q3"/>
<dbReference type="EMBL" id="CAJNOK010025394">
    <property type="protein sequence ID" value="CAF1389485.1"/>
    <property type="molecule type" value="Genomic_DNA"/>
</dbReference>
<evidence type="ECO:0000259" key="1">
    <source>
        <dbReference type="Pfam" id="PF25508"/>
    </source>
</evidence>